<dbReference type="WBParaSite" id="MCU_010030-RB">
    <property type="protein sequence ID" value="MCU_010030-RB"/>
    <property type="gene ID" value="MCU_010030"/>
</dbReference>
<gene>
    <name evidence="2" type="ORF">MCOS_LOCUS3023</name>
</gene>
<dbReference type="GO" id="GO:0003723">
    <property type="term" value="F:RNA binding"/>
    <property type="evidence" value="ECO:0007669"/>
    <property type="project" value="InterPro"/>
</dbReference>
<name>A0A0R3U841_MESCO</name>
<protein>
    <submittedName>
        <fullName evidence="4">Pseudouridine synthase</fullName>
    </submittedName>
</protein>
<evidence type="ECO:0000256" key="1">
    <source>
        <dbReference type="SAM" id="MobiDB-lite"/>
    </source>
</evidence>
<feature type="region of interest" description="Disordered" evidence="1">
    <location>
        <begin position="228"/>
        <end position="256"/>
    </location>
</feature>
<dbReference type="InterPro" id="IPR020103">
    <property type="entry name" value="PsdUridine_synth_cat_dom_sf"/>
</dbReference>
<accession>A0A0R3U841</accession>
<dbReference type="AlphaFoldDB" id="A0A0R3U841"/>
<evidence type="ECO:0000313" key="4">
    <source>
        <dbReference type="WBParaSite" id="MCU_010030-RB"/>
    </source>
</evidence>
<reference evidence="4" key="2">
    <citation type="submission" date="2019-11" db="UniProtKB">
        <authorList>
            <consortium name="WormBaseParasite"/>
        </authorList>
    </citation>
    <scope>IDENTIFICATION</scope>
</reference>
<dbReference type="PANTHER" id="PTHR13195">
    <property type="entry name" value="PSEUDOURIDINE SYNTHASE-RELATED"/>
    <property type="match status" value="1"/>
</dbReference>
<evidence type="ECO:0000313" key="2">
    <source>
        <dbReference type="EMBL" id="VDD77020.1"/>
    </source>
</evidence>
<dbReference type="GO" id="GO:0001522">
    <property type="term" value="P:pseudouridine synthesis"/>
    <property type="evidence" value="ECO:0007669"/>
    <property type="project" value="InterPro"/>
</dbReference>
<dbReference type="PANTHER" id="PTHR13195:SF0">
    <property type="entry name" value="PSEUDOURIDYLATE SYNTHASE TRUB2, MITOCHONDRIAL"/>
    <property type="match status" value="1"/>
</dbReference>
<dbReference type="InterPro" id="IPR039048">
    <property type="entry name" value="Trub2"/>
</dbReference>
<dbReference type="EMBL" id="UXSR01000596">
    <property type="protein sequence ID" value="VDD77020.1"/>
    <property type="molecule type" value="Genomic_DNA"/>
</dbReference>
<dbReference type="SUPFAM" id="SSF55120">
    <property type="entry name" value="Pseudouridine synthase"/>
    <property type="match status" value="1"/>
</dbReference>
<reference evidence="2 3" key="1">
    <citation type="submission" date="2018-10" db="EMBL/GenBank/DDBJ databases">
        <authorList>
            <consortium name="Pathogen Informatics"/>
        </authorList>
    </citation>
    <scope>NUCLEOTIDE SEQUENCE [LARGE SCALE GENOMIC DNA]</scope>
</reference>
<organism evidence="4">
    <name type="scientific">Mesocestoides corti</name>
    <name type="common">Flatworm</name>
    <dbReference type="NCBI Taxonomy" id="53468"/>
    <lineage>
        <taxon>Eukaryota</taxon>
        <taxon>Metazoa</taxon>
        <taxon>Spiralia</taxon>
        <taxon>Lophotrochozoa</taxon>
        <taxon>Platyhelminthes</taxon>
        <taxon>Cestoda</taxon>
        <taxon>Eucestoda</taxon>
        <taxon>Cyclophyllidea</taxon>
        <taxon>Mesocestoididae</taxon>
        <taxon>Mesocestoides</taxon>
    </lineage>
</organism>
<dbReference type="Proteomes" id="UP000267029">
    <property type="component" value="Unassembled WGS sequence"/>
</dbReference>
<sequence length="393" mass="44554">MVRRVELFRCLQGILSLYKPPGCDFEKFRVRLAKKIANGLHTFRTITLEFNKLPWEFERLRTTIVKNPDMPVLPSISTDVDIVDSPLVVGRRFVHGDVILNFVDPLPEFVSGVQLVGVGESGAYDLTDFLHKHRFSKSYHLTGMFGQASHNGLATGPTIYRSPWRHITRPKLDRVIASIEFRARSASLLQAGLVPNTQKAYEALSDPERSRSFLKPMIEPLESLPSDRVTSYWDTKPEPTQPRSLRARPDPSSLRQLPPSLQAIRCIEFDPPFFTIEIQVIYETGDFLIDLMANIGAALRSSCLLSKARRIRHGPFTAGSSLLLKQCTVPASLYERFASLRSEPPHEDFTDEAEFRRYLLSQLVVDDEINLFSNLVKCTYDDNFQTLLLSAKG</sequence>
<dbReference type="Gene3D" id="3.30.2350.10">
    <property type="entry name" value="Pseudouridine synthase"/>
    <property type="match status" value="2"/>
</dbReference>
<keyword evidence="3" id="KW-1185">Reference proteome</keyword>
<dbReference type="OrthoDB" id="9995526at2759"/>
<dbReference type="GO" id="GO:0009982">
    <property type="term" value="F:pseudouridine synthase activity"/>
    <property type="evidence" value="ECO:0007669"/>
    <property type="project" value="InterPro"/>
</dbReference>
<proteinExistence type="predicted"/>
<evidence type="ECO:0000313" key="3">
    <source>
        <dbReference type="Proteomes" id="UP000267029"/>
    </source>
</evidence>
<dbReference type="STRING" id="53468.A0A0R3U841"/>